<sequence>MSEWGKSKMDATTLAAFEGMVRRVIREEMGASVPGRDVDMLTLVEAATLARTSSAAIQAWLKSGQLTRYGTVRRILVSRRQLLEVLRHQPPALADDAEVPDDAIEARAAQYARGG</sequence>
<dbReference type="Proteomes" id="UP000321224">
    <property type="component" value="Unassembled WGS sequence"/>
</dbReference>
<reference evidence="1 2" key="1">
    <citation type="submission" date="2019-07" db="EMBL/GenBank/DDBJ databases">
        <title>Whole genome shotgun sequence of Myxococcus virescens NBRC 100334.</title>
        <authorList>
            <person name="Hosoyama A."/>
            <person name="Uohara A."/>
            <person name="Ohji S."/>
            <person name="Ichikawa N."/>
        </authorList>
    </citation>
    <scope>NUCLEOTIDE SEQUENCE [LARGE SCALE GENOMIC DNA]</scope>
    <source>
        <strain evidence="1 2">NBRC 100334</strain>
    </source>
</reference>
<comment type="caution">
    <text evidence="1">The sequence shown here is derived from an EMBL/GenBank/DDBJ whole genome shotgun (WGS) entry which is preliminary data.</text>
</comment>
<dbReference type="AlphaFoldDB" id="A0A511HN27"/>
<dbReference type="EMBL" id="BJVY01000057">
    <property type="protein sequence ID" value="GEL74976.1"/>
    <property type="molecule type" value="Genomic_DNA"/>
</dbReference>
<evidence type="ECO:0000313" key="1">
    <source>
        <dbReference type="EMBL" id="GEL74976.1"/>
    </source>
</evidence>
<name>A0A511HN27_9BACT</name>
<gene>
    <name evidence="1" type="ORF">MVI01_67600</name>
</gene>
<organism evidence="1 2">
    <name type="scientific">Myxococcus virescens</name>
    <dbReference type="NCBI Taxonomy" id="83456"/>
    <lineage>
        <taxon>Bacteria</taxon>
        <taxon>Pseudomonadati</taxon>
        <taxon>Myxococcota</taxon>
        <taxon>Myxococcia</taxon>
        <taxon>Myxococcales</taxon>
        <taxon>Cystobacterineae</taxon>
        <taxon>Myxococcaceae</taxon>
        <taxon>Myxococcus</taxon>
    </lineage>
</organism>
<evidence type="ECO:0008006" key="3">
    <source>
        <dbReference type="Google" id="ProtNLM"/>
    </source>
</evidence>
<evidence type="ECO:0000313" key="2">
    <source>
        <dbReference type="Proteomes" id="UP000321224"/>
    </source>
</evidence>
<proteinExistence type="predicted"/>
<accession>A0A511HN27</accession>
<protein>
    <recommendedName>
        <fullName evidence="3">Helix-turn-helix domain-containing protein</fullName>
    </recommendedName>
</protein>